<dbReference type="VEuPathDB" id="FungiDB:FOC4_g10000254"/>
<feature type="coiled-coil region" evidence="1">
    <location>
        <begin position="694"/>
        <end position="721"/>
    </location>
</feature>
<dbReference type="VEuPathDB" id="FungiDB:FOZG_17862"/>
<dbReference type="AlphaFoldDB" id="A0A420MBP7"/>
<dbReference type="VEuPathDB" id="FungiDB:FOMG_18534"/>
<evidence type="ECO:0000313" key="5">
    <source>
        <dbReference type="Proteomes" id="UP000285084"/>
    </source>
</evidence>
<dbReference type="VEuPathDB" id="FungiDB:FOMG_19838"/>
<sequence>MADPMGAEIVVEQDAPFSTPKRPSRVVKPTSKVRDTARQLEDTAIETRRNTRLATRNVPAEERIDRPTETRKSSGCRSSDGRAMLQKALDLLAESRRETKRLQEALKEQMEITRELKEAVTKQEQTVREMDKQMVEIKDQMTEELQRVREQLETIVTNAMDGPQRSYADVTRLTPFLPHNDSWTLAAPPNPTDVPYCTIDVSRLGENEARLSAGTIRATVENEVRSELDNPTWRCRAVTKDPKNPHRVRITCRDENEHEIVKRVAETKLAPGSRILRDDLYPIRVDNVSRIAVLNERNEVRTEITEMLGRENDTEVAKIAWLSKRDIPKAYGSMVVYLKKRSEARRFINEGFFVAGEESGTTKAFERRDRPKQCYNCQQITSHKAYQCDRPQDATVLAIQEPQARRIQGRLLTTPMGHHKWVKMVPTTEREGRWVIRSMLWVNKDVEAEQVPVESPDVTAAVIRLPDRLVFTASVYVPGGDAQALQDICTKLRKAIREVRRRSGRAVDIVLAGDFNRHDQMWGGDDVSVERQGEADPIIDLMNDFMLRSLLLRGTKTWQSGDYETTIDLVLASEELADANNKCAIHGTEHGSDHRTIETAFDISVPAPKQEERLLFKNAPWKEINSRIVETLRVRPVGNTVQQKTDRLMSAVLEAVQALTPKAKASPYAKRWWTHDLTQLRHVYTYWRNRARAVRRVGQNVKDLENTAKAAAKQYHDAIRQRKNNHWKEFLADNDNIWKAAKYMKSGDDAAFGKVPLVLQSKINSSRVDLIDPL</sequence>
<gene>
    <name evidence="4" type="ORF">BFJ69_g16338</name>
</gene>
<dbReference type="InterPro" id="IPR005135">
    <property type="entry name" value="Endo/exonuclease/phosphatase"/>
</dbReference>
<feature type="region of interest" description="Disordered" evidence="2">
    <location>
        <begin position="49"/>
        <end position="80"/>
    </location>
</feature>
<feature type="coiled-coil region" evidence="1">
    <location>
        <begin position="85"/>
        <end position="158"/>
    </location>
</feature>
<comment type="caution">
    <text evidence="4">The sequence shown here is derived from an EMBL/GenBank/DDBJ whole genome shotgun (WGS) entry which is preliminary data.</text>
</comment>
<dbReference type="GO" id="GO:0003824">
    <property type="term" value="F:catalytic activity"/>
    <property type="evidence" value="ECO:0007669"/>
    <property type="project" value="InterPro"/>
</dbReference>
<dbReference type="VEuPathDB" id="FungiDB:HZS61_007473"/>
<evidence type="ECO:0000313" key="4">
    <source>
        <dbReference type="EMBL" id="RKK65374.1"/>
    </source>
</evidence>
<dbReference type="Proteomes" id="UP000285084">
    <property type="component" value="Unassembled WGS sequence"/>
</dbReference>
<protein>
    <recommendedName>
        <fullName evidence="3">Endonuclease/exonuclease/phosphatase domain-containing protein</fullName>
    </recommendedName>
</protein>
<dbReference type="Gene3D" id="3.60.10.10">
    <property type="entry name" value="Endonuclease/exonuclease/phosphatase"/>
    <property type="match status" value="1"/>
</dbReference>
<reference evidence="4 5" key="1">
    <citation type="journal article" date="2018" name="Sci. Rep.">
        <title>Characterisation of pathogen-specific regions and novel effector candidates in Fusarium oxysporum f. sp. cepae.</title>
        <authorList>
            <person name="Armitage A.D."/>
            <person name="Taylor A."/>
            <person name="Sobczyk M.K."/>
            <person name="Baxter L."/>
            <person name="Greenfield B.P."/>
            <person name="Bates H.J."/>
            <person name="Wilson F."/>
            <person name="Jackson A.C."/>
            <person name="Ott S."/>
            <person name="Harrison R.J."/>
            <person name="Clarkson J.P."/>
        </authorList>
    </citation>
    <scope>NUCLEOTIDE SEQUENCE [LARGE SCALE GENOMIC DNA]</scope>
    <source>
        <strain evidence="4 5">Fo_A13</strain>
    </source>
</reference>
<dbReference type="VEuPathDB" id="FungiDB:FOIG_16791"/>
<dbReference type="SUPFAM" id="SSF56219">
    <property type="entry name" value="DNase I-like"/>
    <property type="match status" value="1"/>
</dbReference>
<dbReference type="VEuPathDB" id="FungiDB:FOC1_g10000709"/>
<feature type="region of interest" description="Disordered" evidence="2">
    <location>
        <begin position="1"/>
        <end position="36"/>
    </location>
</feature>
<dbReference type="Pfam" id="PF14529">
    <property type="entry name" value="Exo_endo_phos_2"/>
    <property type="match status" value="1"/>
</dbReference>
<evidence type="ECO:0000259" key="3">
    <source>
        <dbReference type="Pfam" id="PF14529"/>
    </source>
</evidence>
<keyword evidence="1" id="KW-0175">Coiled coil</keyword>
<accession>A0A420MBP7</accession>
<feature type="domain" description="Endonuclease/exonuclease/phosphatase" evidence="3">
    <location>
        <begin position="472"/>
        <end position="597"/>
    </location>
</feature>
<dbReference type="VEuPathDB" id="FungiDB:FOXG_22229"/>
<evidence type="ECO:0000256" key="2">
    <source>
        <dbReference type="SAM" id="MobiDB-lite"/>
    </source>
</evidence>
<dbReference type="VEuPathDB" id="FungiDB:FOC1_g10000714"/>
<dbReference type="EMBL" id="MRCX01000432">
    <property type="protein sequence ID" value="RKK65374.1"/>
    <property type="molecule type" value="Genomic_DNA"/>
</dbReference>
<name>A0A420MBP7_FUSOX</name>
<proteinExistence type="predicted"/>
<organism evidence="4 5">
    <name type="scientific">Fusarium oxysporum</name>
    <name type="common">Fusarium vascular wilt</name>
    <dbReference type="NCBI Taxonomy" id="5507"/>
    <lineage>
        <taxon>Eukaryota</taxon>
        <taxon>Fungi</taxon>
        <taxon>Dikarya</taxon>
        <taxon>Ascomycota</taxon>
        <taxon>Pezizomycotina</taxon>
        <taxon>Sordariomycetes</taxon>
        <taxon>Hypocreomycetidae</taxon>
        <taxon>Hypocreales</taxon>
        <taxon>Nectriaceae</taxon>
        <taxon>Fusarium</taxon>
        <taxon>Fusarium oxysporum species complex</taxon>
    </lineage>
</organism>
<feature type="compositionally biased region" description="Basic and acidic residues" evidence="2">
    <location>
        <begin position="59"/>
        <end position="72"/>
    </location>
</feature>
<evidence type="ECO:0000256" key="1">
    <source>
        <dbReference type="SAM" id="Coils"/>
    </source>
</evidence>
<dbReference type="InterPro" id="IPR036691">
    <property type="entry name" value="Endo/exonu/phosph_ase_sf"/>
</dbReference>